<evidence type="ECO:0000313" key="2">
    <source>
        <dbReference type="Proteomes" id="UP000000442"/>
    </source>
</evidence>
<sequence>MKAITVRGIAPNVAIKLKEIASKENKSLNQLMLDLIQIRVGIKKEKKFTRTYDDLDFLFGKWSDKEFDMVQTKIDDERIIDPELWK</sequence>
<dbReference type="STRING" id="177437.HRM2_19790"/>
<accession>C0QCK3</accession>
<organism evidence="1 2">
    <name type="scientific">Desulforapulum autotrophicum (strain ATCC 43914 / DSM 3382 / VKM B-1955 / HRM2)</name>
    <name type="common">Desulfobacterium autotrophicum</name>
    <dbReference type="NCBI Taxonomy" id="177437"/>
    <lineage>
        <taxon>Bacteria</taxon>
        <taxon>Pseudomonadati</taxon>
        <taxon>Thermodesulfobacteriota</taxon>
        <taxon>Desulfobacteria</taxon>
        <taxon>Desulfobacterales</taxon>
        <taxon>Desulfobacteraceae</taxon>
        <taxon>Desulforapulum</taxon>
    </lineage>
</organism>
<dbReference type="AlphaFoldDB" id="C0QCK3"/>
<dbReference type="OrthoDB" id="5420897at2"/>
<dbReference type="HOGENOM" id="CLU_181382_0_0_7"/>
<dbReference type="EMBL" id="CP001087">
    <property type="protein sequence ID" value="ACN15080.1"/>
    <property type="molecule type" value="Genomic_DNA"/>
</dbReference>
<reference evidence="1 2" key="1">
    <citation type="journal article" date="2009" name="Environ. Microbiol.">
        <title>Genome sequence of Desulfobacterium autotrophicum HRM2, a marine sulfate reducer oxidizing organic carbon completely to carbon dioxide.</title>
        <authorList>
            <person name="Strittmatter A.W."/>
            <person name="Liesegang H."/>
            <person name="Rabus R."/>
            <person name="Decker I."/>
            <person name="Amann J."/>
            <person name="Andres S."/>
            <person name="Henne A."/>
            <person name="Fricke W.F."/>
            <person name="Martinez-Arias R."/>
            <person name="Bartels D."/>
            <person name="Goesmann A."/>
            <person name="Krause L."/>
            <person name="Puehler A."/>
            <person name="Klenk H.P."/>
            <person name="Richter M."/>
            <person name="Schuler M."/>
            <person name="Gloeckner F.O."/>
            <person name="Meyerdierks A."/>
            <person name="Gottschalk G."/>
            <person name="Amann R."/>
        </authorList>
    </citation>
    <scope>NUCLEOTIDE SEQUENCE [LARGE SCALE GENOMIC DNA]</scope>
    <source>
        <strain evidence="2">ATCC 43914 / DSM 3382 / HRM2</strain>
    </source>
</reference>
<gene>
    <name evidence="1" type="ordered locus">HRM2_19790</name>
</gene>
<dbReference type="Proteomes" id="UP000000442">
    <property type="component" value="Chromosome"/>
</dbReference>
<dbReference type="KEGG" id="dat:HRM2_19790"/>
<evidence type="ECO:0000313" key="1">
    <source>
        <dbReference type="EMBL" id="ACN15080.1"/>
    </source>
</evidence>
<protein>
    <submittedName>
        <fullName evidence="1">Uncharacterized protein</fullName>
    </submittedName>
</protein>
<name>C0QCK3_DESAH</name>
<proteinExistence type="predicted"/>
<dbReference type="eggNOG" id="ENOG5033612">
    <property type="taxonomic scope" value="Bacteria"/>
</dbReference>
<keyword evidence="2" id="KW-1185">Reference proteome</keyword>
<dbReference type="RefSeq" id="WP_015903858.1">
    <property type="nucleotide sequence ID" value="NC_012108.1"/>
</dbReference>